<dbReference type="AlphaFoldDB" id="A0A9P5YWZ7"/>
<dbReference type="Gene3D" id="2.70.130.10">
    <property type="entry name" value="Mannose-6-phosphate receptor binding domain"/>
    <property type="match status" value="1"/>
</dbReference>
<organism evidence="4 5">
    <name type="scientific">Pholiota conissans</name>
    <dbReference type="NCBI Taxonomy" id="109636"/>
    <lineage>
        <taxon>Eukaryota</taxon>
        <taxon>Fungi</taxon>
        <taxon>Dikarya</taxon>
        <taxon>Basidiomycota</taxon>
        <taxon>Agaricomycotina</taxon>
        <taxon>Agaricomycetes</taxon>
        <taxon>Agaricomycetidae</taxon>
        <taxon>Agaricales</taxon>
        <taxon>Agaricineae</taxon>
        <taxon>Strophariaceae</taxon>
        <taxon>Pholiota</taxon>
    </lineage>
</organism>
<keyword evidence="2" id="KW-0472">Membrane</keyword>
<keyword evidence="2" id="KW-0812">Transmembrane</keyword>
<sequence>MAPLSPSMPRSLLITTLLFTSHLAAHINAETFTQAVPDNDLGANCALTIGGYHYDLCPLIETSVIVPVEESDLNDDPEVHLLEMGLKFESRFFQFNLGLGYRQPAPEVAPCEENSWICLSGLVARKLRENPSYDGITAVTTPIVRKTQTTGITAALDILEEKGGKTISPLRLLIGDPSVRNGAVQSAKISLYCSKIEKGRYLGETHGQHTFNWGTPHACPTTYPRSTASDIAVFEEAGDDTEQPPAEDKEQGEDDLMPPQGMSKFRKFMTIALVVLLVPSICAFIFFSSSRARNVTTEKFNTALLPFLSRVALKLRPLGSTINSLTSQSIGRIKAPFRQGEGQLVRWAQEDMTLADSDDFMVNADEDGWNAEGLEEYIPLTMNPQHGSRRVRSYGSTPDVETFAERQQGLLSGRIGKYFRR</sequence>
<dbReference type="OrthoDB" id="29460at2759"/>
<accession>A0A9P5YWZ7</accession>
<dbReference type="InterPro" id="IPR009011">
    <property type="entry name" value="Man6P_isomerase_rcpt-bd_dom_sf"/>
</dbReference>
<evidence type="ECO:0000256" key="2">
    <source>
        <dbReference type="SAM" id="Phobius"/>
    </source>
</evidence>
<keyword evidence="3" id="KW-0732">Signal</keyword>
<name>A0A9P5YWZ7_9AGAR</name>
<evidence type="ECO:0000256" key="3">
    <source>
        <dbReference type="SAM" id="SignalP"/>
    </source>
</evidence>
<comment type="caution">
    <text evidence="4">The sequence shown here is derived from an EMBL/GenBank/DDBJ whole genome shotgun (WGS) entry which is preliminary data.</text>
</comment>
<dbReference type="Proteomes" id="UP000807469">
    <property type="component" value="Unassembled WGS sequence"/>
</dbReference>
<feature type="signal peptide" evidence="3">
    <location>
        <begin position="1"/>
        <end position="29"/>
    </location>
</feature>
<protein>
    <recommendedName>
        <fullName evidence="6">Autophagy-related protein 27</fullName>
    </recommendedName>
</protein>
<keyword evidence="5" id="KW-1185">Reference proteome</keyword>
<evidence type="ECO:0008006" key="6">
    <source>
        <dbReference type="Google" id="ProtNLM"/>
    </source>
</evidence>
<evidence type="ECO:0000313" key="5">
    <source>
        <dbReference type="Proteomes" id="UP000807469"/>
    </source>
</evidence>
<feature type="chain" id="PRO_5040425039" description="Autophagy-related protein 27" evidence="3">
    <location>
        <begin position="30"/>
        <end position="421"/>
    </location>
</feature>
<keyword evidence="2" id="KW-1133">Transmembrane helix</keyword>
<evidence type="ECO:0000256" key="1">
    <source>
        <dbReference type="SAM" id="MobiDB-lite"/>
    </source>
</evidence>
<gene>
    <name evidence="4" type="ORF">BDN70DRAFT_881448</name>
</gene>
<reference evidence="4" key="1">
    <citation type="submission" date="2020-11" db="EMBL/GenBank/DDBJ databases">
        <authorList>
            <consortium name="DOE Joint Genome Institute"/>
            <person name="Ahrendt S."/>
            <person name="Riley R."/>
            <person name="Andreopoulos W."/>
            <person name="Labutti K."/>
            <person name="Pangilinan J."/>
            <person name="Ruiz-Duenas F.J."/>
            <person name="Barrasa J.M."/>
            <person name="Sanchez-Garcia M."/>
            <person name="Camarero S."/>
            <person name="Miyauchi S."/>
            <person name="Serrano A."/>
            <person name="Linde D."/>
            <person name="Babiker R."/>
            <person name="Drula E."/>
            <person name="Ayuso-Fernandez I."/>
            <person name="Pacheco R."/>
            <person name="Padilla G."/>
            <person name="Ferreira P."/>
            <person name="Barriuso J."/>
            <person name="Kellner H."/>
            <person name="Castanera R."/>
            <person name="Alfaro M."/>
            <person name="Ramirez L."/>
            <person name="Pisabarro A.G."/>
            <person name="Kuo A."/>
            <person name="Tritt A."/>
            <person name="Lipzen A."/>
            <person name="He G."/>
            <person name="Yan M."/>
            <person name="Ng V."/>
            <person name="Cullen D."/>
            <person name="Martin F."/>
            <person name="Rosso M.-N."/>
            <person name="Henrissat B."/>
            <person name="Hibbett D."/>
            <person name="Martinez A.T."/>
            <person name="Grigoriev I.V."/>
        </authorList>
    </citation>
    <scope>NUCLEOTIDE SEQUENCE</scope>
    <source>
        <strain evidence="4">CIRM-BRFM 674</strain>
    </source>
</reference>
<feature type="region of interest" description="Disordered" evidence="1">
    <location>
        <begin position="237"/>
        <end position="257"/>
    </location>
</feature>
<evidence type="ECO:0000313" key="4">
    <source>
        <dbReference type="EMBL" id="KAF9477227.1"/>
    </source>
</evidence>
<proteinExistence type="predicted"/>
<dbReference type="EMBL" id="MU155268">
    <property type="protein sequence ID" value="KAF9477227.1"/>
    <property type="molecule type" value="Genomic_DNA"/>
</dbReference>
<feature type="transmembrane region" description="Helical" evidence="2">
    <location>
        <begin position="268"/>
        <end position="287"/>
    </location>
</feature>